<dbReference type="NCBIfam" id="NF040713">
    <property type="entry name" value="ZapE"/>
    <property type="match status" value="1"/>
</dbReference>
<dbReference type="SUPFAM" id="SSF52540">
    <property type="entry name" value="P-loop containing nucleoside triphosphate hydrolases"/>
    <property type="match status" value="1"/>
</dbReference>
<proteinExistence type="predicted"/>
<dbReference type="InterPro" id="IPR027417">
    <property type="entry name" value="P-loop_NTPase"/>
</dbReference>
<sequence>MLTLHPFLILARSGPPVVASSVLCMDELLGRPALVPTHEELIASLIPPRNFCEASFESYHPDPEFSSQQEAKETLMRFTREGQQERSRRSWRRIKPKQPIGWYLDGGFGVGKTHLLAATFFAWQGAKFYASFAGLTSLVGALSFSGALKLLQGASLLAIDEFELDDPGDTVLISRLANELLATGTNLVVTSNTLPTRLGEGRFGAQDFLREIQGLADAFQVLPIEGGDFRRRSFVFDRGESTFEPLPEDAVRIELKTLLDQLNRVHPIRYRGVVQEISGVEIDNASSIELQSDALRFCSLVDVLYDFGVPVRVRGCDLGELFPAGFLSGGFRQKYGRCLSRLYELETLEDPLLQRNDEGGTRPS</sequence>
<name>A0A0D8FYH3_9ACTN</name>
<dbReference type="GO" id="GO:0005524">
    <property type="term" value="F:ATP binding"/>
    <property type="evidence" value="ECO:0007669"/>
    <property type="project" value="UniProtKB-KW"/>
</dbReference>
<dbReference type="PATRIC" id="fig|1121877.4.peg.81"/>
<dbReference type="GO" id="GO:0016887">
    <property type="term" value="F:ATP hydrolysis activity"/>
    <property type="evidence" value="ECO:0007669"/>
    <property type="project" value="InterPro"/>
</dbReference>
<dbReference type="eggNOG" id="COG1485">
    <property type="taxonomic scope" value="Bacteria"/>
</dbReference>
<dbReference type="Proteomes" id="UP000032336">
    <property type="component" value="Unassembled WGS sequence"/>
</dbReference>
<evidence type="ECO:0000313" key="4">
    <source>
        <dbReference type="Proteomes" id="UP000032336"/>
    </source>
</evidence>
<protein>
    <submittedName>
        <fullName evidence="3">AFG1-like ATPase</fullName>
    </submittedName>
</protein>
<dbReference type="Pfam" id="PF03969">
    <property type="entry name" value="AFG1_ATPase"/>
    <property type="match status" value="2"/>
</dbReference>
<dbReference type="Gene3D" id="3.40.50.300">
    <property type="entry name" value="P-loop containing nucleotide triphosphate hydrolases"/>
    <property type="match status" value="1"/>
</dbReference>
<dbReference type="PANTHER" id="PTHR12169:SF6">
    <property type="entry name" value="AFG1-LIKE ATPASE"/>
    <property type="match status" value="1"/>
</dbReference>
<keyword evidence="4" id="KW-1185">Reference proteome</keyword>
<evidence type="ECO:0000313" key="3">
    <source>
        <dbReference type="EMBL" id="KJE78084.1"/>
    </source>
</evidence>
<dbReference type="AlphaFoldDB" id="A0A0D8FYH3"/>
<organism evidence="3 4">
    <name type="scientific">Ferrimicrobium acidiphilum DSM 19497</name>
    <dbReference type="NCBI Taxonomy" id="1121877"/>
    <lineage>
        <taxon>Bacteria</taxon>
        <taxon>Bacillati</taxon>
        <taxon>Actinomycetota</taxon>
        <taxon>Acidimicrobiia</taxon>
        <taxon>Acidimicrobiales</taxon>
        <taxon>Acidimicrobiaceae</taxon>
        <taxon>Ferrimicrobium</taxon>
    </lineage>
</organism>
<comment type="caution">
    <text evidence="3">The sequence shown here is derived from an EMBL/GenBank/DDBJ whole genome shotgun (WGS) entry which is preliminary data.</text>
</comment>
<dbReference type="InterPro" id="IPR005654">
    <property type="entry name" value="ATPase_AFG1-like"/>
</dbReference>
<accession>A0A0D8FYH3</accession>
<keyword evidence="2" id="KW-0067">ATP-binding</keyword>
<keyword evidence="1" id="KW-0547">Nucleotide-binding</keyword>
<evidence type="ECO:0000256" key="2">
    <source>
        <dbReference type="ARBA" id="ARBA00022840"/>
    </source>
</evidence>
<dbReference type="EMBL" id="JXUW01000001">
    <property type="protein sequence ID" value="KJE78084.1"/>
    <property type="molecule type" value="Genomic_DNA"/>
</dbReference>
<gene>
    <name evidence="3" type="ORF">FEAC_00760</name>
</gene>
<evidence type="ECO:0000256" key="1">
    <source>
        <dbReference type="ARBA" id="ARBA00022741"/>
    </source>
</evidence>
<dbReference type="GO" id="GO:0005737">
    <property type="term" value="C:cytoplasm"/>
    <property type="evidence" value="ECO:0007669"/>
    <property type="project" value="TreeGrafter"/>
</dbReference>
<dbReference type="PANTHER" id="PTHR12169">
    <property type="entry name" value="ATPASE N2B"/>
    <property type="match status" value="1"/>
</dbReference>
<reference evidence="3 4" key="1">
    <citation type="submission" date="2015-01" db="EMBL/GenBank/DDBJ databases">
        <title>Draft genome of the acidophilic iron oxidizer Ferrimicrobium acidiphilum strain T23.</title>
        <authorList>
            <person name="Poehlein A."/>
            <person name="Eisen S."/>
            <person name="Schloemann M."/>
            <person name="Johnson B.D."/>
            <person name="Daniel R."/>
            <person name="Muehling M."/>
        </authorList>
    </citation>
    <scope>NUCLEOTIDE SEQUENCE [LARGE SCALE GENOMIC DNA]</scope>
    <source>
        <strain evidence="3 4">T23</strain>
    </source>
</reference>
<dbReference type="STRING" id="1121877.FEAC_00760"/>